<feature type="transmembrane region" description="Helical" evidence="6">
    <location>
        <begin position="20"/>
        <end position="39"/>
    </location>
</feature>
<reference evidence="8 9" key="1">
    <citation type="submission" date="2019-09" db="EMBL/GenBank/DDBJ databases">
        <title>Complete Genome Sequence of Lactobacillus nenjiangensis SH-Y15, isolated from sauerkraut.</title>
        <authorList>
            <person name="Yang H."/>
        </authorList>
    </citation>
    <scope>NUCLEOTIDE SEQUENCE [LARGE SCALE GENOMIC DNA]</scope>
    <source>
        <strain evidence="8 9">SH-Y15</strain>
    </source>
</reference>
<proteinExistence type="predicted"/>
<evidence type="ECO:0000256" key="6">
    <source>
        <dbReference type="SAM" id="Phobius"/>
    </source>
</evidence>
<protein>
    <submittedName>
        <fullName evidence="8">LPXTG cell wall anchor domain-containing protein</fullName>
    </submittedName>
</protein>
<keyword evidence="9" id="KW-1185">Reference proteome</keyword>
<keyword evidence="2" id="KW-0964">Secreted</keyword>
<name>A0A5P1X5R8_9LACO</name>
<dbReference type="AlphaFoldDB" id="A0A5P1X5R8"/>
<dbReference type="InterPro" id="IPR022263">
    <property type="entry name" value="KxYKxGKxW"/>
</dbReference>
<accession>A0A5P1X5R8</accession>
<evidence type="ECO:0000259" key="7">
    <source>
        <dbReference type="PROSITE" id="PS50847"/>
    </source>
</evidence>
<dbReference type="InterPro" id="IPR019931">
    <property type="entry name" value="LPXTG_anchor"/>
</dbReference>
<keyword evidence="1" id="KW-0134">Cell wall</keyword>
<dbReference type="OrthoDB" id="2330071at2"/>
<gene>
    <name evidence="8" type="ORF">F0161_10475</name>
</gene>
<keyword evidence="6" id="KW-1133">Transmembrane helix</keyword>
<feature type="transmembrane region" description="Helical" evidence="6">
    <location>
        <begin position="739"/>
        <end position="756"/>
    </location>
</feature>
<organism evidence="8 9">
    <name type="scientific">Paucilactobacillus nenjiangensis</name>
    <dbReference type="NCBI Taxonomy" id="1296540"/>
    <lineage>
        <taxon>Bacteria</taxon>
        <taxon>Bacillati</taxon>
        <taxon>Bacillota</taxon>
        <taxon>Bacilli</taxon>
        <taxon>Lactobacillales</taxon>
        <taxon>Lactobacillaceae</taxon>
        <taxon>Paucilactobacillus</taxon>
    </lineage>
</organism>
<keyword evidence="6" id="KW-0472">Membrane</keyword>
<keyword evidence="4" id="KW-0572">Peptidoglycan-anchor</keyword>
<evidence type="ECO:0000313" key="8">
    <source>
        <dbReference type="EMBL" id="QER68224.1"/>
    </source>
</evidence>
<dbReference type="PROSITE" id="PS50847">
    <property type="entry name" value="GRAM_POS_ANCHORING"/>
    <property type="match status" value="1"/>
</dbReference>
<dbReference type="Proteomes" id="UP000325295">
    <property type="component" value="Chromosome"/>
</dbReference>
<dbReference type="EMBL" id="CP043939">
    <property type="protein sequence ID" value="QER68224.1"/>
    <property type="molecule type" value="Genomic_DNA"/>
</dbReference>
<evidence type="ECO:0000256" key="4">
    <source>
        <dbReference type="ARBA" id="ARBA00023088"/>
    </source>
</evidence>
<keyword evidence="6" id="KW-0812">Transmembrane</keyword>
<evidence type="ECO:0000313" key="9">
    <source>
        <dbReference type="Proteomes" id="UP000325295"/>
    </source>
</evidence>
<sequence>MVNEMNGQTHYKMYKANKHWIYVGITLMVMTGAVAITSGNVRADVNDPTAAAPLDAPDDSITTAAVSAYQSDRDAYQSMASTASASATQAADEYNSSSATSDYAADLASYNTASNAATYDTKAEVLSQYNDTASEYAVQVSAANSANTVIEQQNNSAQASYESVQTKYDALPAKIKTAGALITEYNKTTDTVSADIAAKITKESNTNAVTASTSSLSNLLKSVNKAKGANSATPITVASSTDGSGAVTATLFGATYTDQNGDGKITFEDDIIPELQTPTSLADVTVMFYYLKRVADTALDSTDANGTAVKAVSAGAAATSMDLMNTASGAFKTSGSTAEAALVKSIQTELKTDLENKLKDIYSQAGMTFDEAAFDATYVEQLKQIAIDNYKEQTAAFLQTLNDLLVKFQAATTDTVWTSNSTNPLVGGLKTVIAKATQQVTDGLAEIEALPASDDFLETVYSGNNKITNSINSIWSTINSSIDNYGRSTSPMMKTVLPGLDTNGVKSAAGTFTFSNEFVASHQVIFDAAIGLADAITKLAEEFFGVTDDLQQTIQPLVTISGSFDVSAPTAYTNVAAVALPTAPAKPVIQGVDKEPTTPQARTITIIPVDLSGNPLEYAPSFTIDTIPGVTIDTPTVAGYSPQNAKLTPTPGENKVVYIPVNYAGNEGDGIQVKTAVSEGGYHEAKTADPIIVPEENKVVETVTDLGNNQPKPNQSIGETTNNLGKSLPQTGESSQSELATIGLMLLGFMGLAAVGKKKRY</sequence>
<dbReference type="KEGG" id="lnn:F0161_10475"/>
<dbReference type="Pfam" id="PF19258">
    <property type="entry name" value="KxYKxGKxW_sig"/>
    <property type="match status" value="1"/>
</dbReference>
<feature type="region of interest" description="Disordered" evidence="5">
    <location>
        <begin position="706"/>
        <end position="734"/>
    </location>
</feature>
<keyword evidence="3" id="KW-0732">Signal</keyword>
<evidence type="ECO:0000256" key="5">
    <source>
        <dbReference type="SAM" id="MobiDB-lite"/>
    </source>
</evidence>
<feature type="domain" description="Gram-positive cocci surface proteins LPxTG" evidence="7">
    <location>
        <begin position="728"/>
        <end position="761"/>
    </location>
</feature>
<dbReference type="Pfam" id="PF00746">
    <property type="entry name" value="Gram_pos_anchor"/>
    <property type="match status" value="1"/>
</dbReference>
<evidence type="ECO:0000256" key="3">
    <source>
        <dbReference type="ARBA" id="ARBA00022729"/>
    </source>
</evidence>
<evidence type="ECO:0000256" key="1">
    <source>
        <dbReference type="ARBA" id="ARBA00022512"/>
    </source>
</evidence>
<dbReference type="NCBIfam" id="TIGR03715">
    <property type="entry name" value="KxYKxGKxW"/>
    <property type="match status" value="1"/>
</dbReference>
<evidence type="ECO:0000256" key="2">
    <source>
        <dbReference type="ARBA" id="ARBA00022525"/>
    </source>
</evidence>
<dbReference type="NCBIfam" id="TIGR01167">
    <property type="entry name" value="LPXTG_anchor"/>
    <property type="match status" value="1"/>
</dbReference>